<dbReference type="RefSeq" id="WP_380155456.1">
    <property type="nucleotide sequence ID" value="NZ_JBHMDM010000005.1"/>
</dbReference>
<evidence type="ECO:0000313" key="3">
    <source>
        <dbReference type="Proteomes" id="UP001589748"/>
    </source>
</evidence>
<dbReference type="Pfam" id="PF07274">
    <property type="entry name" value="DUF1440"/>
    <property type="match status" value="1"/>
</dbReference>
<comment type="caution">
    <text evidence="2">The sequence shown here is derived from an EMBL/GenBank/DDBJ whole genome shotgun (WGS) entry which is preliminary data.</text>
</comment>
<proteinExistence type="predicted"/>
<accession>A0ABV5LU20</accession>
<organism evidence="2 3">
    <name type="scientific">Kineococcus gynurae</name>
    <dbReference type="NCBI Taxonomy" id="452979"/>
    <lineage>
        <taxon>Bacteria</taxon>
        <taxon>Bacillati</taxon>
        <taxon>Actinomycetota</taxon>
        <taxon>Actinomycetes</taxon>
        <taxon>Kineosporiales</taxon>
        <taxon>Kineosporiaceae</taxon>
        <taxon>Kineococcus</taxon>
    </lineage>
</organism>
<dbReference type="InterPro" id="IPR009898">
    <property type="entry name" value="DUF1440"/>
</dbReference>
<reference evidence="2 3" key="1">
    <citation type="submission" date="2024-09" db="EMBL/GenBank/DDBJ databases">
        <authorList>
            <person name="Sun Q."/>
            <person name="Mori K."/>
        </authorList>
    </citation>
    <scope>NUCLEOTIDE SEQUENCE [LARGE SCALE GENOMIC DNA]</scope>
    <source>
        <strain evidence="2 3">TISTR 1856</strain>
    </source>
</reference>
<dbReference type="Proteomes" id="UP001589748">
    <property type="component" value="Unassembled WGS sequence"/>
</dbReference>
<dbReference type="EMBL" id="JBHMDM010000005">
    <property type="protein sequence ID" value="MFB9377597.1"/>
    <property type="molecule type" value="Genomic_DNA"/>
</dbReference>
<gene>
    <name evidence="2" type="ORF">ACFFVI_11520</name>
</gene>
<keyword evidence="3" id="KW-1185">Reference proteome</keyword>
<evidence type="ECO:0000313" key="2">
    <source>
        <dbReference type="EMBL" id="MFB9377597.1"/>
    </source>
</evidence>
<evidence type="ECO:0000256" key="1">
    <source>
        <dbReference type="SAM" id="MobiDB-lite"/>
    </source>
</evidence>
<protein>
    <submittedName>
        <fullName evidence="2">DUF1440 domain-containing protein</fullName>
    </submittedName>
</protein>
<feature type="region of interest" description="Disordered" evidence="1">
    <location>
        <begin position="28"/>
        <end position="48"/>
    </location>
</feature>
<sequence>MIDVATGLLAGWVGLQAKAKAESALQTWGERVLPPEPGQKELLGADPAGHGERMPPSILWKRVVELTGRNPEAMTPEQVEAGAVWFHRALGYGYPVVYSLVSRRIPAARLFSGALGGTALFTAFHATTLPAMGVQAPVRDLPQAWWVWEGGSHIVFGVAVDAVIGAVRTITR</sequence>
<name>A0ABV5LU20_9ACTN</name>